<proteinExistence type="predicted"/>
<dbReference type="SUPFAM" id="SSF55486">
    <property type="entry name" value="Metalloproteases ('zincins'), catalytic domain"/>
    <property type="match status" value="1"/>
</dbReference>
<reference evidence="1 2" key="1">
    <citation type="submission" date="2019-02" db="EMBL/GenBank/DDBJ databases">
        <title>Planctomycetal bacteria perform biofilm scaping via a novel small molecule.</title>
        <authorList>
            <person name="Jeske O."/>
            <person name="Boedeker C."/>
            <person name="Wiegand S."/>
            <person name="Breitling P."/>
            <person name="Kallscheuer N."/>
            <person name="Jogler M."/>
            <person name="Rohde M."/>
            <person name="Petersen J."/>
            <person name="Medema M.H."/>
            <person name="Surup F."/>
            <person name="Jogler C."/>
        </authorList>
    </citation>
    <scope>NUCLEOTIDE SEQUENCE [LARGE SCALE GENOMIC DNA]</scope>
    <source>
        <strain evidence="1 2">Mal15</strain>
    </source>
</reference>
<sequence length="276" mass="31391">MKAGCCNQLSRVLGLTVCFSLLPQGLRGQKVSETPAQVTVELAANETPMLEAQQREADWIRSDDPRAAVLGYSSRAVEGWPVRVSETLLNSHPEATERALELLGEQLRTVKQLLPESAVSRLINVPIWFSPKYKGFGPTGEYHPGAGWLARQGRHPKLHRCVEFTNIPQFQREVERMPVLVIHELAHAYHDQVLGFDNAEIRARYDVAKRSGRYDAVRRGNGKTEKAYAMTNDREYFAETSEAFFGRNDFYPFDRSELEAHDPRMAALLRQLWDDH</sequence>
<dbReference type="Proteomes" id="UP000321353">
    <property type="component" value="Chromosome"/>
</dbReference>
<dbReference type="EMBL" id="CP036264">
    <property type="protein sequence ID" value="QEF98641.1"/>
    <property type="molecule type" value="Genomic_DNA"/>
</dbReference>
<dbReference type="Gene3D" id="3.40.390.10">
    <property type="entry name" value="Collagenase (Catalytic Domain)"/>
    <property type="match status" value="1"/>
</dbReference>
<accession>A0A5B9MBJ0</accession>
<name>A0A5B9MBJ0_9BACT</name>
<keyword evidence="2" id="KW-1185">Reference proteome</keyword>
<dbReference type="AlphaFoldDB" id="A0A5B9MBJ0"/>
<dbReference type="InterPro" id="IPR024079">
    <property type="entry name" value="MetalloPept_cat_dom_sf"/>
</dbReference>
<protein>
    <recommendedName>
        <fullName evidence="3">Metallopeptidase</fullName>
    </recommendedName>
</protein>
<dbReference type="GO" id="GO:0008237">
    <property type="term" value="F:metallopeptidase activity"/>
    <property type="evidence" value="ECO:0007669"/>
    <property type="project" value="InterPro"/>
</dbReference>
<gene>
    <name evidence="1" type="ORF">Mal15_26960</name>
</gene>
<evidence type="ECO:0000313" key="1">
    <source>
        <dbReference type="EMBL" id="QEF98641.1"/>
    </source>
</evidence>
<evidence type="ECO:0008006" key="3">
    <source>
        <dbReference type="Google" id="ProtNLM"/>
    </source>
</evidence>
<organism evidence="1 2">
    <name type="scientific">Stieleria maiorica</name>
    <dbReference type="NCBI Taxonomy" id="2795974"/>
    <lineage>
        <taxon>Bacteria</taxon>
        <taxon>Pseudomonadati</taxon>
        <taxon>Planctomycetota</taxon>
        <taxon>Planctomycetia</taxon>
        <taxon>Pirellulales</taxon>
        <taxon>Pirellulaceae</taxon>
        <taxon>Stieleria</taxon>
    </lineage>
</organism>
<evidence type="ECO:0000313" key="2">
    <source>
        <dbReference type="Proteomes" id="UP000321353"/>
    </source>
</evidence>
<dbReference type="KEGG" id="smam:Mal15_26960"/>